<evidence type="ECO:0000256" key="2">
    <source>
        <dbReference type="SAM" id="MobiDB-lite"/>
    </source>
</evidence>
<keyword evidence="1" id="KW-0175">Coiled coil</keyword>
<feature type="region of interest" description="Disordered" evidence="2">
    <location>
        <begin position="170"/>
        <end position="196"/>
    </location>
</feature>
<feature type="coiled-coil region" evidence="1">
    <location>
        <begin position="683"/>
        <end position="710"/>
    </location>
</feature>
<reference evidence="4" key="1">
    <citation type="submission" date="2013-02" db="EMBL/GenBank/DDBJ databases">
        <authorList>
            <person name="Hughes D."/>
        </authorList>
    </citation>
    <scope>NUCLEOTIDE SEQUENCE</scope>
    <source>
        <strain>Durham</strain>
        <strain evidence="4">NC isolate 2 -- Noor lab</strain>
    </source>
</reference>
<name>T1GDV1_MEGSC</name>
<dbReference type="AlphaFoldDB" id="T1GDV1"/>
<dbReference type="CDD" id="cd22967">
    <property type="entry name" value="DD_AK7"/>
    <property type="match status" value="1"/>
</dbReference>
<dbReference type="EMBL" id="CAQQ02036262">
    <property type="status" value="NOT_ANNOTATED_CDS"/>
    <property type="molecule type" value="Genomic_DNA"/>
</dbReference>
<evidence type="ECO:0000313" key="3">
    <source>
        <dbReference type="EnsemblMetazoa" id="MESCA001502-PA"/>
    </source>
</evidence>
<dbReference type="EnsemblMetazoa" id="MESCA001502-RA">
    <property type="protein sequence ID" value="MESCA001502-PA"/>
    <property type="gene ID" value="MESCA001502"/>
</dbReference>
<keyword evidence="4" id="KW-1185">Reference proteome</keyword>
<dbReference type="SUPFAM" id="SSF52540">
    <property type="entry name" value="P-loop containing nucleoside triphosphate hydrolases"/>
    <property type="match status" value="1"/>
</dbReference>
<dbReference type="Gene3D" id="3.40.50.720">
    <property type="entry name" value="NAD(P)-binding Rossmann-like Domain"/>
    <property type="match status" value="1"/>
</dbReference>
<reference evidence="3" key="2">
    <citation type="submission" date="2015-06" db="UniProtKB">
        <authorList>
            <consortium name="EnsemblMetazoa"/>
        </authorList>
    </citation>
    <scope>IDENTIFICATION</scope>
</reference>
<dbReference type="HOGENOM" id="CLU_015567_1_0_1"/>
<feature type="compositionally biased region" description="Basic and acidic residues" evidence="2">
    <location>
        <begin position="171"/>
        <end position="180"/>
    </location>
</feature>
<organism evidence="3 4">
    <name type="scientific">Megaselia scalaris</name>
    <name type="common">Humpbacked fly</name>
    <name type="synonym">Phora scalaris</name>
    <dbReference type="NCBI Taxonomy" id="36166"/>
    <lineage>
        <taxon>Eukaryota</taxon>
        <taxon>Metazoa</taxon>
        <taxon>Ecdysozoa</taxon>
        <taxon>Arthropoda</taxon>
        <taxon>Hexapoda</taxon>
        <taxon>Insecta</taxon>
        <taxon>Pterygota</taxon>
        <taxon>Neoptera</taxon>
        <taxon>Endopterygota</taxon>
        <taxon>Diptera</taxon>
        <taxon>Brachycera</taxon>
        <taxon>Muscomorpha</taxon>
        <taxon>Platypezoidea</taxon>
        <taxon>Phoridae</taxon>
        <taxon>Megaseliini</taxon>
        <taxon>Megaselia</taxon>
    </lineage>
</organism>
<sequence length="797" mass="93434">MMYDAVKGYCVIEDGSCKPICSTGQRKAKDDSICSNEFLVCCDNAWKIETCSSEMAEDEESVPFYKVFINYVDTYQSSAIVQELSSTKTSTFEINGSIRDQKSPLLLKGALSGNQCSYEGLGALVKSKLAREIPDAIAVSAEDESNELEQEKEEVKYLILISTPMTWAATPKKEKLSPRESEEEEEEDPNFDHILEQDYRKRRTIPSYMDQKRIERQIIWMNKKCKGKVKALVICPGVTYGGYNDVFHYLFRNAYYNNEVPLFRPGTQMTPLIHIDDFAGVIRYTIENFPPASIPYILAVQPIFFSHEEFVKTFLRAVKTDCFKIRYLDEKEILKLDTEYHCVSIFYQQYLLISFIIFQQYIIDCLRLDVKMTPTYLANFPFKVIESFKTLFDSLLDVYREARGLRNLKILIDGPPMVGKTELAKTCTYHLNHIDFEHIIHSTIEYLETKKVEASNYLTNFCPYDEIVEEEEHNLPEERVEINNLIDGWNLEINELKEYERTHKNQYYHSMDVLRKCLLTFIGPKTPNCIQGYILDGFNLFYADAKDLLFYPMESVEVVEEESVTDVDTLAAEKERKPITHCLIPTHLIILDSTDEILCNRAVALEHCEAVKRNRTEFEMLGRLEAYRDRDNDDTCLANLFYDNNMTPIYFCVRQKTRLVEILEKCKQEIGIAFVYPPTQREIDIAEKLKEQQERHQRELEEKRKNRMLEKMRCEREAKLRAWTKEYEKLKIEEDKIHEARTLPLKQYLIKYVLPTLTDGLLKVANLSLKILWTSWQNFYLRPILMVTYFLQLMKRN</sequence>
<protein>
    <submittedName>
        <fullName evidence="3">Uncharacterized protein</fullName>
    </submittedName>
</protein>
<dbReference type="Gene3D" id="3.40.50.300">
    <property type="entry name" value="P-loop containing nucleotide triphosphate hydrolases"/>
    <property type="match status" value="1"/>
</dbReference>
<proteinExistence type="predicted"/>
<dbReference type="InterPro" id="IPR036291">
    <property type="entry name" value="NAD(P)-bd_dom_sf"/>
</dbReference>
<dbReference type="InterPro" id="IPR027417">
    <property type="entry name" value="P-loop_NTPase"/>
</dbReference>
<accession>T1GDV1</accession>
<dbReference type="InterPro" id="IPR047499">
    <property type="entry name" value="DD_AK7"/>
</dbReference>
<dbReference type="STRING" id="36166.T1GDV1"/>
<evidence type="ECO:0000256" key="1">
    <source>
        <dbReference type="SAM" id="Coils"/>
    </source>
</evidence>
<dbReference type="SUPFAM" id="SSF51735">
    <property type="entry name" value="NAD(P)-binding Rossmann-fold domains"/>
    <property type="match status" value="1"/>
</dbReference>
<dbReference type="OMA" id="YTEEHML"/>
<evidence type="ECO:0000313" key="4">
    <source>
        <dbReference type="Proteomes" id="UP000015102"/>
    </source>
</evidence>
<dbReference type="Proteomes" id="UP000015102">
    <property type="component" value="Unassembled WGS sequence"/>
</dbReference>